<dbReference type="RefSeq" id="WP_379584781.1">
    <property type="nucleotide sequence ID" value="NZ_JBHSQW010000025.1"/>
</dbReference>
<keyword evidence="3" id="KW-1133">Transmembrane helix</keyword>
<dbReference type="EMBL" id="JBHSQW010000025">
    <property type="protein sequence ID" value="MFC5994757.1"/>
    <property type="molecule type" value="Genomic_DNA"/>
</dbReference>
<gene>
    <name evidence="4" type="ORF">ACFQE5_11100</name>
</gene>
<keyword evidence="5" id="KW-1185">Reference proteome</keyword>
<evidence type="ECO:0000256" key="1">
    <source>
        <dbReference type="ARBA" id="ARBA00023015"/>
    </source>
</evidence>
<keyword evidence="1" id="KW-0805">Transcription regulation</keyword>
<evidence type="ECO:0000313" key="4">
    <source>
        <dbReference type="EMBL" id="MFC5994757.1"/>
    </source>
</evidence>
<dbReference type="Proteomes" id="UP001596302">
    <property type="component" value="Unassembled WGS sequence"/>
</dbReference>
<evidence type="ECO:0000313" key="5">
    <source>
        <dbReference type="Proteomes" id="UP001596302"/>
    </source>
</evidence>
<keyword evidence="3" id="KW-0812">Transmembrane</keyword>
<sequence>MPEPACQRCRALAAELALGVVDGRDRAGALAHLETCPPCREHVERLTGIGEAIAALPPAAEPPLGFEDRVLQRLTSATVAPRPRRRALPRPPVAAAAVAAAAVFVASGWVLGTTAAPAATPHETGMLVGEMTQDGEYVGRVSVRPGPPSWVLLYLDADTTGLVTCWLERRDGAAVEIGQFSLTGDDGWWGFSAPVDRAMLAGIRVTAADGTPVAHAHFP</sequence>
<feature type="transmembrane region" description="Helical" evidence="3">
    <location>
        <begin position="92"/>
        <end position="112"/>
    </location>
</feature>
<keyword evidence="2" id="KW-0804">Transcription</keyword>
<proteinExistence type="predicted"/>
<evidence type="ECO:0000256" key="2">
    <source>
        <dbReference type="ARBA" id="ARBA00023163"/>
    </source>
</evidence>
<dbReference type="InterPro" id="IPR041916">
    <property type="entry name" value="Anti_sigma_zinc_sf"/>
</dbReference>
<reference evidence="5" key="1">
    <citation type="journal article" date="2019" name="Int. J. Syst. Evol. Microbiol.">
        <title>The Global Catalogue of Microorganisms (GCM) 10K type strain sequencing project: providing services to taxonomists for standard genome sequencing and annotation.</title>
        <authorList>
            <consortium name="The Broad Institute Genomics Platform"/>
            <consortium name="The Broad Institute Genome Sequencing Center for Infectious Disease"/>
            <person name="Wu L."/>
            <person name="Ma J."/>
        </authorList>
    </citation>
    <scope>NUCLEOTIDE SEQUENCE [LARGE SCALE GENOMIC DNA]</scope>
    <source>
        <strain evidence="5">CCM 8391</strain>
    </source>
</reference>
<dbReference type="Gene3D" id="1.10.10.1320">
    <property type="entry name" value="Anti-sigma factor, zinc-finger domain"/>
    <property type="match status" value="1"/>
</dbReference>
<evidence type="ECO:0000256" key="3">
    <source>
        <dbReference type="SAM" id="Phobius"/>
    </source>
</evidence>
<keyword evidence="3" id="KW-0472">Membrane</keyword>
<protein>
    <submittedName>
        <fullName evidence="4">Zf-HC2 domain-containing protein</fullName>
    </submittedName>
</protein>
<name>A0ABW1J241_9PSEU</name>
<organism evidence="4 5">
    <name type="scientific">Pseudonocardia hispaniensis</name>
    <dbReference type="NCBI Taxonomy" id="904933"/>
    <lineage>
        <taxon>Bacteria</taxon>
        <taxon>Bacillati</taxon>
        <taxon>Actinomycetota</taxon>
        <taxon>Actinomycetes</taxon>
        <taxon>Pseudonocardiales</taxon>
        <taxon>Pseudonocardiaceae</taxon>
        <taxon>Pseudonocardia</taxon>
    </lineage>
</organism>
<comment type="caution">
    <text evidence="4">The sequence shown here is derived from an EMBL/GenBank/DDBJ whole genome shotgun (WGS) entry which is preliminary data.</text>
</comment>
<accession>A0ABW1J241</accession>